<evidence type="ECO:0000313" key="1">
    <source>
        <dbReference type="EMBL" id="SHE82710.1"/>
    </source>
</evidence>
<reference evidence="2" key="1">
    <citation type="submission" date="2016-11" db="EMBL/GenBank/DDBJ databases">
        <authorList>
            <person name="Varghese N."/>
            <person name="Submissions S."/>
        </authorList>
    </citation>
    <scope>NUCLEOTIDE SEQUENCE [LARGE SCALE GENOMIC DNA]</scope>
    <source>
        <strain evidence="2">DSM 19514</strain>
    </source>
</reference>
<sequence length="100" mass="11142">MVQLQEASFEHRICIADSVRTSRYDTGRIGKRGSVSHLVSKSKESSRDCYVTPPIIEPKYSIVESRGGLCNDRLHKVYRHGKIAKAGGALTGRYDSGFVR</sequence>
<protein>
    <submittedName>
        <fullName evidence="1">Uncharacterized protein</fullName>
    </submittedName>
</protein>
<organism evidence="1 2">
    <name type="scientific">Ferrithrix thermotolerans DSM 19514</name>
    <dbReference type="NCBI Taxonomy" id="1121881"/>
    <lineage>
        <taxon>Bacteria</taxon>
        <taxon>Bacillati</taxon>
        <taxon>Actinomycetota</taxon>
        <taxon>Acidimicrobiia</taxon>
        <taxon>Acidimicrobiales</taxon>
        <taxon>Acidimicrobiaceae</taxon>
        <taxon>Ferrithrix</taxon>
    </lineage>
</organism>
<gene>
    <name evidence="1" type="ORF">SAMN02745225_01728</name>
</gene>
<accession>A0A1M4WNG2</accession>
<name>A0A1M4WNG2_9ACTN</name>
<dbReference type="Proteomes" id="UP000184295">
    <property type="component" value="Unassembled WGS sequence"/>
</dbReference>
<keyword evidence="2" id="KW-1185">Reference proteome</keyword>
<evidence type="ECO:0000313" key="2">
    <source>
        <dbReference type="Proteomes" id="UP000184295"/>
    </source>
</evidence>
<dbReference type="STRING" id="1121881.SAMN02745225_01728"/>
<dbReference type="EMBL" id="FQUL01000027">
    <property type="protein sequence ID" value="SHE82710.1"/>
    <property type="molecule type" value="Genomic_DNA"/>
</dbReference>
<proteinExistence type="predicted"/>
<dbReference type="AlphaFoldDB" id="A0A1M4WNG2"/>